<dbReference type="PANTHER" id="PTHR46254">
    <property type="entry name" value="PROTEIN GVQW1-RELATED"/>
    <property type="match status" value="1"/>
</dbReference>
<evidence type="ECO:0000313" key="1">
    <source>
        <dbReference type="Ensembl" id="ENSMMUP00000075271.1"/>
    </source>
</evidence>
<dbReference type="PANTHER" id="PTHR46254:SF12">
    <property type="entry name" value="RNA BINDING MOTIF SINGLE STRANDED INTERACTING PROTEIN 2"/>
    <property type="match status" value="1"/>
</dbReference>
<dbReference type="GeneTree" id="ENSGT00940000161627"/>
<dbReference type="Proteomes" id="UP000006718">
    <property type="component" value="Chromosome 5"/>
</dbReference>
<keyword evidence="2" id="KW-1185">Reference proteome</keyword>
<reference evidence="1" key="4">
    <citation type="submission" date="2025-09" db="UniProtKB">
        <authorList>
            <consortium name="Ensembl"/>
        </authorList>
    </citation>
    <scope>IDENTIFICATION</scope>
    <source>
        <strain evidence="1">17573</strain>
    </source>
</reference>
<sequence length="140" mass="15371">FFFFFFNFRQGLAPVIQAGVQGHNHSSLQPRPSGLKQSSHFSLLSSWDHRCTPPCLANLLQFYLETGSHHVAHAGLKFLGSSNPHASAAQTIGITGVSYYAPPFPLLSTSQKEGLHPTYLCSLSQSPLLSTLKPRYCILN</sequence>
<dbReference type="VEuPathDB" id="HostDB:ENSMMUG00000063665"/>
<dbReference type="InParanoid" id="A0A5F8AE82"/>
<reference evidence="1" key="3">
    <citation type="submission" date="2025-08" db="UniProtKB">
        <authorList>
            <consortium name="Ensembl"/>
        </authorList>
    </citation>
    <scope>IDENTIFICATION</scope>
    <source>
        <strain evidence="1">17573</strain>
    </source>
</reference>
<reference evidence="1" key="2">
    <citation type="submission" date="2019-01" db="EMBL/GenBank/DDBJ databases">
        <authorList>
            <person name="Graves T."/>
            <person name="Eichler E.E."/>
            <person name="Wilson R.K."/>
        </authorList>
    </citation>
    <scope>NUCLEOTIDE SEQUENCE [LARGE SCALE GENOMIC DNA]</scope>
    <source>
        <strain evidence="1">17573</strain>
    </source>
</reference>
<proteinExistence type="predicted"/>
<organism evidence="1 2">
    <name type="scientific">Macaca mulatta</name>
    <name type="common">Rhesus macaque</name>
    <dbReference type="NCBI Taxonomy" id="9544"/>
    <lineage>
        <taxon>Eukaryota</taxon>
        <taxon>Metazoa</taxon>
        <taxon>Chordata</taxon>
        <taxon>Craniata</taxon>
        <taxon>Vertebrata</taxon>
        <taxon>Euteleostomi</taxon>
        <taxon>Mammalia</taxon>
        <taxon>Eutheria</taxon>
        <taxon>Euarchontoglires</taxon>
        <taxon>Primates</taxon>
        <taxon>Haplorrhini</taxon>
        <taxon>Catarrhini</taxon>
        <taxon>Cercopithecidae</taxon>
        <taxon>Cercopithecinae</taxon>
        <taxon>Macaca</taxon>
    </lineage>
</organism>
<reference evidence="2" key="1">
    <citation type="journal article" date="2007" name="Science">
        <title>Evolutionary and biomedical insights from the rhesus macaque genome.</title>
        <authorList>
            <person name="Gibbs R.A."/>
            <person name="Rogers J."/>
            <person name="Katze M.G."/>
            <person name="Bumgarner R."/>
            <person name="Weinstock G.M."/>
            <person name="Mardis E.R."/>
            <person name="Remington K.A."/>
            <person name="Strausberg R.L."/>
            <person name="Venter J.C."/>
            <person name="Wilson R.K."/>
            <person name="Batzer M.A."/>
            <person name="Bustamante C.D."/>
            <person name="Eichler E.E."/>
            <person name="Hahn M.W."/>
            <person name="Hardison R.C."/>
            <person name="Makova K.D."/>
            <person name="Miller W."/>
            <person name="Milosavljevic A."/>
            <person name="Palermo R.E."/>
            <person name="Siepel A."/>
            <person name="Sikela J.M."/>
            <person name="Attaway T."/>
            <person name="Bell S."/>
            <person name="Bernard K.E."/>
            <person name="Buhay C.J."/>
            <person name="Chandrabose M.N."/>
            <person name="Dao M."/>
            <person name="Davis C."/>
            <person name="Delehaunty K.D."/>
            <person name="Ding Y."/>
            <person name="Dinh H.H."/>
            <person name="Dugan-Rocha S."/>
            <person name="Fulton L.A."/>
            <person name="Gabisi R.A."/>
            <person name="Garner T.T."/>
            <person name="Godfrey J."/>
            <person name="Hawes A.C."/>
            <person name="Hernandez J."/>
            <person name="Hines S."/>
            <person name="Holder M."/>
            <person name="Hume J."/>
            <person name="Jhangiani S.N."/>
            <person name="Joshi V."/>
            <person name="Khan Z.M."/>
            <person name="Kirkness E.F."/>
            <person name="Cree A."/>
            <person name="Fowler R.G."/>
            <person name="Lee S."/>
            <person name="Lewis L.R."/>
            <person name="Li Z."/>
            <person name="Liu Y.-S."/>
            <person name="Moore S.M."/>
            <person name="Muzny D."/>
            <person name="Nazareth L.V."/>
            <person name="Ngo D.N."/>
            <person name="Okwuonu G.O."/>
            <person name="Pai G."/>
            <person name="Parker D."/>
            <person name="Paul H.A."/>
            <person name="Pfannkoch C."/>
            <person name="Pohl C.S."/>
            <person name="Rogers Y.-H.C."/>
            <person name="Ruiz S.J."/>
            <person name="Sabo A."/>
            <person name="Santibanez J."/>
            <person name="Schneider B.W."/>
            <person name="Smith S.M."/>
            <person name="Sodergren E."/>
            <person name="Svatek A.F."/>
            <person name="Utterback T.R."/>
            <person name="Vattathil S."/>
            <person name="Warren W."/>
            <person name="White C.S."/>
            <person name="Chinwalla A.T."/>
            <person name="Feng Y."/>
            <person name="Halpern A.L."/>
            <person name="Hillier L.W."/>
            <person name="Huang X."/>
            <person name="Minx P."/>
            <person name="Nelson J.O."/>
            <person name="Pepin K.H."/>
            <person name="Qin X."/>
            <person name="Sutton G.G."/>
            <person name="Venter E."/>
            <person name="Walenz B.P."/>
            <person name="Wallis J.W."/>
            <person name="Worley K.C."/>
            <person name="Yang S.-P."/>
            <person name="Jones S.M."/>
            <person name="Marra M.A."/>
            <person name="Rocchi M."/>
            <person name="Schein J.E."/>
            <person name="Baertsch R."/>
            <person name="Clarke L."/>
            <person name="Csuros M."/>
            <person name="Glasscock J."/>
            <person name="Harris R.A."/>
            <person name="Havlak P."/>
            <person name="Jackson A.R."/>
            <person name="Jiang H."/>
            <person name="Liu Y."/>
            <person name="Messina D.N."/>
            <person name="Shen Y."/>
            <person name="Song H.X.-Z."/>
            <person name="Wylie T."/>
            <person name="Zhang L."/>
            <person name="Birney E."/>
            <person name="Han K."/>
            <person name="Konkel M.K."/>
            <person name="Lee J."/>
            <person name="Smit A.F.A."/>
            <person name="Ullmer B."/>
            <person name="Wang H."/>
            <person name="Xing J."/>
            <person name="Burhans R."/>
            <person name="Cheng Z."/>
            <person name="Karro J.E."/>
            <person name="Ma J."/>
            <person name="Raney B."/>
            <person name="She X."/>
            <person name="Cox M.J."/>
            <person name="Demuth J.P."/>
            <person name="Dumas L.J."/>
            <person name="Han S.-G."/>
            <person name="Hopkins J."/>
            <person name="Karimpour-Fard A."/>
            <person name="Kim Y.H."/>
            <person name="Pollack J.R."/>
            <person name="Vinar T."/>
            <person name="Addo-Quaye C."/>
            <person name="Degenhardt J."/>
            <person name="Denby A."/>
            <person name="Hubisz M.J."/>
            <person name="Indap A."/>
            <person name="Kosiol C."/>
            <person name="Lahn B.T."/>
            <person name="Lawson H.A."/>
            <person name="Marklein A."/>
            <person name="Nielsen R."/>
            <person name="Vallender E.J."/>
            <person name="Clark A.G."/>
            <person name="Ferguson B."/>
            <person name="Hernandez R.D."/>
            <person name="Hirani K."/>
            <person name="Kehrer-Sawatzki H."/>
            <person name="Kolb J."/>
            <person name="Patil S."/>
            <person name="Pu L.-L."/>
            <person name="Ren Y."/>
            <person name="Smith D.G."/>
            <person name="Wheeler D.A."/>
            <person name="Schenck I."/>
            <person name="Ball E.V."/>
            <person name="Chen R."/>
            <person name="Cooper D.N."/>
            <person name="Giardine B."/>
            <person name="Hsu F."/>
            <person name="Kent W.J."/>
            <person name="Lesk A."/>
            <person name="Nelson D.L."/>
            <person name="O'brien W.E."/>
            <person name="Pruefer K."/>
            <person name="Stenson P.D."/>
            <person name="Wallace J.C."/>
            <person name="Ke H."/>
            <person name="Liu X.-M."/>
            <person name="Wang P."/>
            <person name="Xiang A.P."/>
            <person name="Yang F."/>
            <person name="Barber G.P."/>
            <person name="Haussler D."/>
            <person name="Karolchik D."/>
            <person name="Kern A.D."/>
            <person name="Kuhn R.M."/>
            <person name="Smith K.E."/>
            <person name="Zwieg A.S."/>
        </authorList>
    </citation>
    <scope>NUCLEOTIDE SEQUENCE [LARGE SCALE GENOMIC DNA]</scope>
    <source>
        <strain evidence="2">17573</strain>
    </source>
</reference>
<protein>
    <submittedName>
        <fullName evidence="1">Uncharacterized protein</fullName>
    </submittedName>
</protein>
<dbReference type="Ensembl" id="ENSMMUT00000085034.1">
    <property type="protein sequence ID" value="ENSMMUP00000075271.1"/>
    <property type="gene ID" value="ENSMMUG00000063665.1"/>
</dbReference>
<dbReference type="PRINTS" id="PR02045">
    <property type="entry name" value="F138DOMAIN"/>
</dbReference>
<dbReference type="AlphaFoldDB" id="A0A5F8AE82"/>
<dbReference type="OMA" id="YCARPLI"/>
<evidence type="ECO:0000313" key="2">
    <source>
        <dbReference type="Proteomes" id="UP000006718"/>
    </source>
</evidence>
<accession>A0A5F8AE82</accession>
<name>A0A5F8AE82_MACMU</name>